<proteinExistence type="predicted"/>
<evidence type="ECO:0000313" key="1">
    <source>
        <dbReference type="EMBL" id="SFF68747.1"/>
    </source>
</evidence>
<dbReference type="OrthoDB" id="2067073at2"/>
<dbReference type="Proteomes" id="UP000182135">
    <property type="component" value="Unassembled WGS sequence"/>
</dbReference>
<accession>A0A1I2KU75</accession>
<sequence>MKNKDKIKKINSDGLAFILMCPGEFDNSFNSKNAETCKKTNCTECIKEWLENEYTDGFEYLKED</sequence>
<dbReference type="RefSeq" id="WP_074845082.1">
    <property type="nucleotide sequence ID" value="NZ_FOOE01000006.1"/>
</dbReference>
<gene>
    <name evidence="1" type="ORF">SAMN04487885_106160</name>
</gene>
<name>A0A1I2KU75_9CLOT</name>
<dbReference type="STRING" id="1529.SAMN04487885_106160"/>
<reference evidence="1 2" key="1">
    <citation type="submission" date="2016-10" db="EMBL/GenBank/DDBJ databases">
        <authorList>
            <person name="de Groot N.N."/>
        </authorList>
    </citation>
    <scope>NUCLEOTIDE SEQUENCE [LARGE SCALE GENOMIC DNA]</scope>
    <source>
        <strain evidence="1 2">NLAE-zl-G419</strain>
    </source>
</reference>
<keyword evidence="2" id="KW-1185">Reference proteome</keyword>
<evidence type="ECO:0000313" key="2">
    <source>
        <dbReference type="Proteomes" id="UP000182135"/>
    </source>
</evidence>
<organism evidence="1 2">
    <name type="scientific">Clostridium cadaveris</name>
    <dbReference type="NCBI Taxonomy" id="1529"/>
    <lineage>
        <taxon>Bacteria</taxon>
        <taxon>Bacillati</taxon>
        <taxon>Bacillota</taxon>
        <taxon>Clostridia</taxon>
        <taxon>Eubacteriales</taxon>
        <taxon>Clostridiaceae</taxon>
        <taxon>Clostridium</taxon>
    </lineage>
</organism>
<dbReference type="EMBL" id="FOOE01000006">
    <property type="protein sequence ID" value="SFF68747.1"/>
    <property type="molecule type" value="Genomic_DNA"/>
</dbReference>
<protein>
    <submittedName>
        <fullName evidence="1">Uncharacterized protein</fullName>
    </submittedName>
</protein>
<dbReference type="AlphaFoldDB" id="A0A1I2KU75"/>